<evidence type="ECO:0000313" key="11">
    <source>
        <dbReference type="Proteomes" id="UP000305888"/>
    </source>
</evidence>
<evidence type="ECO:0000256" key="5">
    <source>
        <dbReference type="ARBA" id="ARBA00022840"/>
    </source>
</evidence>
<dbReference type="InterPro" id="IPR010737">
    <property type="entry name" value="4-carb_acid_sugar_kinase_N"/>
</dbReference>
<evidence type="ECO:0000256" key="7">
    <source>
        <dbReference type="SAM" id="MobiDB-lite"/>
    </source>
</evidence>
<evidence type="ECO:0000256" key="6">
    <source>
        <dbReference type="ARBA" id="ARBA00023277"/>
    </source>
</evidence>
<feature type="region of interest" description="Disordered" evidence="7">
    <location>
        <begin position="1"/>
        <end position="68"/>
    </location>
</feature>
<dbReference type="Proteomes" id="UP000305888">
    <property type="component" value="Plasmid pD4M1A"/>
</dbReference>
<keyword evidence="11" id="KW-1185">Reference proteome</keyword>
<keyword evidence="2" id="KW-0808">Transferase</keyword>
<evidence type="ECO:0000256" key="4">
    <source>
        <dbReference type="ARBA" id="ARBA00022777"/>
    </source>
</evidence>
<keyword evidence="4 10" id="KW-0418">Kinase</keyword>
<comment type="similarity">
    <text evidence="1">Belongs to the four-carbon acid sugar kinase family.</text>
</comment>
<dbReference type="AlphaFoldDB" id="A0A5B8G3S0"/>
<evidence type="ECO:0000313" key="10">
    <source>
        <dbReference type="EMBL" id="QDL93942.1"/>
    </source>
</evidence>
<evidence type="ECO:0000256" key="3">
    <source>
        <dbReference type="ARBA" id="ARBA00022741"/>
    </source>
</evidence>
<dbReference type="Gene3D" id="3.40.980.20">
    <property type="entry name" value="Four-carbon acid sugar kinase, nucleotide binding domain"/>
    <property type="match status" value="1"/>
</dbReference>
<dbReference type="GO" id="GO:0005524">
    <property type="term" value="F:ATP binding"/>
    <property type="evidence" value="ECO:0007669"/>
    <property type="project" value="UniProtKB-KW"/>
</dbReference>
<keyword evidence="5" id="KW-0067">ATP-binding</keyword>
<dbReference type="KEGG" id="ppru:FDP22_18880"/>
<dbReference type="GO" id="GO:0016301">
    <property type="term" value="F:kinase activity"/>
    <property type="evidence" value="ECO:0007669"/>
    <property type="project" value="UniProtKB-KW"/>
</dbReference>
<reference evidence="10 11" key="1">
    <citation type="submission" date="2019-06" db="EMBL/GenBank/DDBJ databases">
        <title>Genome sequence of Rhodobacteraceae bacterium D4M1.</title>
        <authorList>
            <person name="Cao J."/>
        </authorList>
    </citation>
    <scope>NUCLEOTIDE SEQUENCE [LARGE SCALE GENOMIC DNA]</scope>
    <source>
        <strain evidence="10 11">D4M1</strain>
        <plasmid evidence="11">pd4m1a</plasmid>
    </source>
</reference>
<dbReference type="EMBL" id="CP040819">
    <property type="protein sequence ID" value="QDL93942.1"/>
    <property type="molecule type" value="Genomic_DNA"/>
</dbReference>
<sequence>MGGHAGGHPCGGPVGRLPVHGRRRHPRPPFRCGGRRARPARRLGGGARRRGPGAGREGEPPARRGDRLLRGAHVSTGLAFIADDFTGASDTLGVLGRAGHKVRLHLDLPGRGYDGIAGVATALRSMGPGEIRPEVRRLAAGLIARGARVLHYKVCSTFDSSPEIGSIGAAAEGFRAAFRHAGAGEPLIAVIGGQPGLGRYCHHGTLFAAAADGAVHRIDRHPVMARHPVTPMKEADLRRHLAAQGLDGLALIDERDLAATPLKALAAARAAGARRMLFDLGRNDDLPALRLALEALAAEAPLVCIGPSSVMEALRPPRAAPPAPEPAPRARPVLLFAGSRSALTDAQVAAASRFRLVPVSPVALCAGGAEAAAEAEAALGQGENVLLRLTAEGGHGRSGAEIAAASARLVAGLCGTGAAGALAIAGGDTSSLAMRALAPEAIEYVRDVDPGVSLCRATGSGPAAGLPLILKGGQMGRPDLFDRLVDAM</sequence>
<feature type="compositionally biased region" description="Basic and acidic residues" evidence="7">
    <location>
        <begin position="56"/>
        <end position="68"/>
    </location>
</feature>
<feature type="compositionally biased region" description="Gly residues" evidence="7">
    <location>
        <begin position="1"/>
        <end position="14"/>
    </location>
</feature>
<evidence type="ECO:0000256" key="1">
    <source>
        <dbReference type="ARBA" id="ARBA00005715"/>
    </source>
</evidence>
<dbReference type="Pfam" id="PF17042">
    <property type="entry name" value="NBD_C"/>
    <property type="match status" value="1"/>
</dbReference>
<geneLocation type="plasmid" evidence="11">
    <name>pd4m1a</name>
</geneLocation>
<name>A0A5B8G3S0_9RHOB</name>
<keyword evidence="10" id="KW-0614">Plasmid</keyword>
<dbReference type="OrthoDB" id="7686359at2"/>
<organism evidence="10 11">
    <name type="scientific">Paroceanicella profunda</name>
    <dbReference type="NCBI Taxonomy" id="2579971"/>
    <lineage>
        <taxon>Bacteria</taxon>
        <taxon>Pseudomonadati</taxon>
        <taxon>Pseudomonadota</taxon>
        <taxon>Alphaproteobacteria</taxon>
        <taxon>Rhodobacterales</taxon>
        <taxon>Paracoccaceae</taxon>
        <taxon>Paroceanicella</taxon>
    </lineage>
</organism>
<dbReference type="Gene3D" id="3.40.50.10840">
    <property type="entry name" value="Putative sugar-binding, N-terminal domain"/>
    <property type="match status" value="1"/>
</dbReference>
<proteinExistence type="inferred from homology"/>
<gene>
    <name evidence="10" type="ORF">FDP22_18880</name>
</gene>
<keyword evidence="6" id="KW-0119">Carbohydrate metabolism</keyword>
<feature type="compositionally biased region" description="Basic residues" evidence="7">
    <location>
        <begin position="19"/>
        <end position="51"/>
    </location>
</feature>
<evidence type="ECO:0000256" key="2">
    <source>
        <dbReference type="ARBA" id="ARBA00022679"/>
    </source>
</evidence>
<dbReference type="InterPro" id="IPR031475">
    <property type="entry name" value="NBD_C"/>
</dbReference>
<feature type="domain" description="Four-carbon acid sugar kinase N-terminal" evidence="8">
    <location>
        <begin position="78"/>
        <end position="314"/>
    </location>
</feature>
<dbReference type="InterPro" id="IPR042213">
    <property type="entry name" value="NBD_C_sf"/>
</dbReference>
<accession>A0A5B8G3S0</accession>
<keyword evidence="3" id="KW-0547">Nucleotide-binding</keyword>
<evidence type="ECO:0000259" key="8">
    <source>
        <dbReference type="Pfam" id="PF07005"/>
    </source>
</evidence>
<protein>
    <submittedName>
        <fullName evidence="10">Four-carbon acid sugar kinase family protein</fullName>
    </submittedName>
</protein>
<dbReference type="InterPro" id="IPR037051">
    <property type="entry name" value="4-carb_acid_sugar_kinase_N_sf"/>
</dbReference>
<evidence type="ECO:0000259" key="9">
    <source>
        <dbReference type="Pfam" id="PF17042"/>
    </source>
</evidence>
<dbReference type="Pfam" id="PF07005">
    <property type="entry name" value="SBD_N"/>
    <property type="match status" value="1"/>
</dbReference>
<dbReference type="SUPFAM" id="SSF142764">
    <property type="entry name" value="YgbK-like"/>
    <property type="match status" value="1"/>
</dbReference>
<feature type="domain" description="Four-carbon acid sugar kinase nucleotide binding" evidence="9">
    <location>
        <begin position="335"/>
        <end position="481"/>
    </location>
</feature>